<dbReference type="Proteomes" id="UP000805085">
    <property type="component" value="Unassembled WGS sequence"/>
</dbReference>
<comment type="caution">
    <text evidence="2">The sequence shown here is derived from an EMBL/GenBank/DDBJ whole genome shotgun (WGS) entry which is preliminary data.</text>
</comment>
<protein>
    <recommendedName>
        <fullName evidence="4">Ig-like domain-containing protein</fullName>
    </recommendedName>
</protein>
<keyword evidence="1" id="KW-0732">Signal</keyword>
<accession>A0ABX2EBW6</accession>
<feature type="chain" id="PRO_5047544480" description="Ig-like domain-containing protein" evidence="1">
    <location>
        <begin position="22"/>
        <end position="1146"/>
    </location>
</feature>
<organism evidence="2 3">
    <name type="scientific">Winogradskyella litoriviva</name>
    <dbReference type="NCBI Taxonomy" id="1220182"/>
    <lineage>
        <taxon>Bacteria</taxon>
        <taxon>Pseudomonadati</taxon>
        <taxon>Bacteroidota</taxon>
        <taxon>Flavobacteriia</taxon>
        <taxon>Flavobacteriales</taxon>
        <taxon>Flavobacteriaceae</taxon>
        <taxon>Winogradskyella</taxon>
    </lineage>
</organism>
<gene>
    <name evidence="2" type="ORF">HNV10_16990</name>
</gene>
<feature type="signal peptide" evidence="1">
    <location>
        <begin position="1"/>
        <end position="21"/>
    </location>
</feature>
<dbReference type="EMBL" id="JABRWQ010000018">
    <property type="protein sequence ID" value="NRD24949.1"/>
    <property type="molecule type" value="Genomic_DNA"/>
</dbReference>
<evidence type="ECO:0000313" key="3">
    <source>
        <dbReference type="Proteomes" id="UP000805085"/>
    </source>
</evidence>
<evidence type="ECO:0000256" key="1">
    <source>
        <dbReference type="SAM" id="SignalP"/>
    </source>
</evidence>
<proteinExistence type="predicted"/>
<dbReference type="NCBIfam" id="NF038133">
    <property type="entry name" value="choice_anch_L"/>
    <property type="match status" value="1"/>
</dbReference>
<keyword evidence="3" id="KW-1185">Reference proteome</keyword>
<dbReference type="InterPro" id="IPR049804">
    <property type="entry name" value="Choice_anch_L"/>
</dbReference>
<evidence type="ECO:0008006" key="4">
    <source>
        <dbReference type="Google" id="ProtNLM"/>
    </source>
</evidence>
<reference evidence="2 3" key="1">
    <citation type="journal article" date="2015" name="Int. J. Syst. Evol. Microbiol.">
        <title>Winogradskyella litoriviva sp. nov., isolated from coastal seawater.</title>
        <authorList>
            <person name="Nedashkovskaya O.I."/>
            <person name="Kukhlevskiy A.D."/>
            <person name="Zhukova N.V."/>
            <person name="Kim S.J."/>
            <person name="Rhee S.K."/>
            <person name="Mikhailov V.V."/>
        </authorList>
    </citation>
    <scope>NUCLEOTIDE SEQUENCE [LARGE SCALE GENOMIC DNA]</scope>
    <source>
        <strain evidence="2 3">KMM6491</strain>
    </source>
</reference>
<name>A0ABX2EBW6_9FLAO</name>
<evidence type="ECO:0000313" key="2">
    <source>
        <dbReference type="EMBL" id="NRD24949.1"/>
    </source>
</evidence>
<feature type="non-terminal residue" evidence="2">
    <location>
        <position position="1146"/>
    </location>
</feature>
<sequence>MKKKSICLFLFLFTHVFCIYAQQISTDNTQQPNTLIQNLVGSSCASASNVSSSINGSVNNIISYGTFNNETSNFPFQNGLVLSTGSVAAAGNNLIATDLSEGNIDWATDPDLETITGITQTLNATSIEFDFESVNNFLSFKYIFASDEYQQEYPCNFKDVFAILIKRAGTSDPYINIATIADTAIEISTNTIHPNINGFCESQNDDYFDDYNIGDTNYNGRTEILTARADIIPNTLYHIKLIIADHIDQRFDSAVFIDSESFGNAIDLGPDQSICGSDLTLNADINNTAATYTWFLNGNVILGETNSTLEVNESGTYDVEVLIPSTNDNCILNDSIEIEITPYQDAAPIEDITICDVAPGDGLYDFDFSLLKDDEIYAALPSNDYTLSYHLSIEDAQANTNPITGLFQNTDVTHTIFVRIESLTGDCLQLGSFNISVYNAPNTYELTLDICNYAVADIGLASFFYINFAVSNFEFYTTVSYYLTENDAINLENELSEFPNFENEPSTMYARVQSILNPCASIVPIHLNYLPQPDIGRYIINDCLSPNLSETINGITYNYNNLPVTYNIFDLFDELEAEFPEVTANLEMLIAGIPPTITTTNNSTEIAISIRFVEENCPTYMTIEIHKNLLFNLLEKEKIIERCDDNSNDGIYDMDLSELILELKDGFEIDLSIYATEEDRNLQVNPLDENSIFTLEDNQSLYIASSYEGCTHSSKITLNLSNGLNIQPQTIDYCGSPGIESNTTMITIPPLKDSFLQELEITGPVEFFNNFDDAENQENEITDNYEIIENQHVFYVRMTNIFTGCYNITTLQVNITNVIEINNPEPLIICDDDQDLITTVNLEDVIPILSNNLSNLTFTFFESYDSAIEDESKIDNLINYTTSTTTLYIRAEDSNSECFSIIPYDILVYANPQLIPIPDFINCVIDPNQPSEFFFIDKDIQVIRNQTNMQVLYFESEENAINNIDPIDKTIGYLPSSNPQTIFVRLENADNAGCFKVAPMQIEIRQAPIYNNPTDVLECDINNTGLATTDLNEKIIEISENSPTDLNITFHLSEVSAEANANPLPVNFTATNNPQILYTRIENAVSGCFEIKPIRVSTLALPEVKFGKSLIDCADNYNYTQEWDLTEIELDILDGRQYNVDFSYFE</sequence>
<dbReference type="RefSeq" id="WP_173302643.1">
    <property type="nucleotide sequence ID" value="NZ_JABRWQ010000018.1"/>
</dbReference>